<dbReference type="AlphaFoldDB" id="M4BBJ1"/>
<evidence type="ECO:0008006" key="4">
    <source>
        <dbReference type="Google" id="ProtNLM"/>
    </source>
</evidence>
<organism evidence="2 3">
    <name type="scientific">Hyaloperonospora arabidopsidis (strain Emoy2)</name>
    <name type="common">Downy mildew agent</name>
    <name type="synonym">Peronospora arabidopsidis</name>
    <dbReference type="NCBI Taxonomy" id="559515"/>
    <lineage>
        <taxon>Eukaryota</taxon>
        <taxon>Sar</taxon>
        <taxon>Stramenopiles</taxon>
        <taxon>Oomycota</taxon>
        <taxon>Peronosporomycetes</taxon>
        <taxon>Peronosporales</taxon>
        <taxon>Peronosporaceae</taxon>
        <taxon>Hyaloperonospora</taxon>
    </lineage>
</organism>
<name>M4BBJ1_HYAAE</name>
<reference evidence="2" key="2">
    <citation type="submission" date="2015-06" db="UniProtKB">
        <authorList>
            <consortium name="EnsemblProtists"/>
        </authorList>
    </citation>
    <scope>IDENTIFICATION</scope>
    <source>
        <strain evidence="2">Emoy2</strain>
    </source>
</reference>
<dbReference type="Proteomes" id="UP000011713">
    <property type="component" value="Unassembled WGS sequence"/>
</dbReference>
<keyword evidence="3" id="KW-1185">Reference proteome</keyword>
<feature type="signal peptide" evidence="1">
    <location>
        <begin position="1"/>
        <end position="16"/>
    </location>
</feature>
<proteinExistence type="predicted"/>
<reference evidence="3" key="1">
    <citation type="journal article" date="2010" name="Science">
        <title>Signatures of adaptation to obligate biotrophy in the Hyaloperonospora arabidopsidis genome.</title>
        <authorList>
            <person name="Baxter L."/>
            <person name="Tripathy S."/>
            <person name="Ishaque N."/>
            <person name="Boot N."/>
            <person name="Cabral A."/>
            <person name="Kemen E."/>
            <person name="Thines M."/>
            <person name="Ah-Fong A."/>
            <person name="Anderson R."/>
            <person name="Badejoko W."/>
            <person name="Bittner-Eddy P."/>
            <person name="Boore J.L."/>
            <person name="Chibucos M.C."/>
            <person name="Coates M."/>
            <person name="Dehal P."/>
            <person name="Delehaunty K."/>
            <person name="Dong S."/>
            <person name="Downton P."/>
            <person name="Dumas B."/>
            <person name="Fabro G."/>
            <person name="Fronick C."/>
            <person name="Fuerstenberg S.I."/>
            <person name="Fulton L."/>
            <person name="Gaulin E."/>
            <person name="Govers F."/>
            <person name="Hughes L."/>
            <person name="Humphray S."/>
            <person name="Jiang R.H."/>
            <person name="Judelson H."/>
            <person name="Kamoun S."/>
            <person name="Kyung K."/>
            <person name="Meijer H."/>
            <person name="Minx P."/>
            <person name="Morris P."/>
            <person name="Nelson J."/>
            <person name="Phuntumart V."/>
            <person name="Qutob D."/>
            <person name="Rehmany A."/>
            <person name="Rougon-Cardoso A."/>
            <person name="Ryden P."/>
            <person name="Torto-Alalibo T."/>
            <person name="Studholme D."/>
            <person name="Wang Y."/>
            <person name="Win J."/>
            <person name="Wood J."/>
            <person name="Clifton S.W."/>
            <person name="Rogers J."/>
            <person name="Van den Ackerveken G."/>
            <person name="Jones J.D."/>
            <person name="McDowell J.M."/>
            <person name="Beynon J."/>
            <person name="Tyler B.M."/>
        </authorList>
    </citation>
    <scope>NUCLEOTIDE SEQUENCE [LARGE SCALE GENOMIC DNA]</scope>
    <source>
        <strain evidence="3">Emoy2</strain>
    </source>
</reference>
<dbReference type="VEuPathDB" id="FungiDB:HpaG803654"/>
<feature type="chain" id="PRO_5004048624" description="RxLR effector candidate protein" evidence="1">
    <location>
        <begin position="17"/>
        <end position="106"/>
    </location>
</feature>
<dbReference type="InParanoid" id="M4BBJ1"/>
<dbReference type="HOGENOM" id="CLU_2228356_0_0_1"/>
<dbReference type="EMBL" id="JH598095">
    <property type="status" value="NOT_ANNOTATED_CDS"/>
    <property type="molecule type" value="Genomic_DNA"/>
</dbReference>
<sequence>MKVQLLLSWLLDSHLSCRTLQYVWIWPTRLGSRPLLGRANQQPVPSVQPYRRPLQAQGFDTVREDSEESTTCDAAGPCKSSCFILTPSFVVLQCVPEADDDVGTNG</sequence>
<evidence type="ECO:0000313" key="2">
    <source>
        <dbReference type="EnsemblProtists" id="HpaP803654"/>
    </source>
</evidence>
<protein>
    <recommendedName>
        <fullName evidence="4">RxLR effector candidate protein</fullName>
    </recommendedName>
</protein>
<evidence type="ECO:0000256" key="1">
    <source>
        <dbReference type="SAM" id="SignalP"/>
    </source>
</evidence>
<dbReference type="EnsemblProtists" id="HpaT803654">
    <property type="protein sequence ID" value="HpaP803654"/>
    <property type="gene ID" value="HpaG803654"/>
</dbReference>
<keyword evidence="1" id="KW-0732">Signal</keyword>
<evidence type="ECO:0000313" key="3">
    <source>
        <dbReference type="Proteomes" id="UP000011713"/>
    </source>
</evidence>
<accession>M4BBJ1</accession>